<dbReference type="AlphaFoldDB" id="A0A9W9VQL4"/>
<dbReference type="PANTHER" id="PTHR17490:SF10">
    <property type="entry name" value="THREONYLCARBAMOYL-AMP SYNTHASE"/>
    <property type="match status" value="1"/>
</dbReference>
<dbReference type="GO" id="GO:0061710">
    <property type="term" value="F:L-threonylcarbamoyladenylate synthase"/>
    <property type="evidence" value="ECO:0007669"/>
    <property type="project" value="UniProtKB-EC"/>
</dbReference>
<dbReference type="GO" id="GO:0003725">
    <property type="term" value="F:double-stranded RNA binding"/>
    <property type="evidence" value="ECO:0007669"/>
    <property type="project" value="InterPro"/>
</dbReference>
<protein>
    <recommendedName>
        <fullName evidence="4">Threonylcarbamoyl-AMP synthase</fullName>
        <ecNumber evidence="3">2.7.7.87</ecNumber>
    </recommendedName>
</protein>
<keyword evidence="6" id="KW-0808">Transferase</keyword>
<keyword evidence="5" id="KW-0963">Cytoplasm</keyword>
<evidence type="ECO:0000256" key="6">
    <source>
        <dbReference type="ARBA" id="ARBA00022679"/>
    </source>
</evidence>
<keyword evidence="11" id="KW-1185">Reference proteome</keyword>
<evidence type="ECO:0000256" key="4">
    <source>
        <dbReference type="ARBA" id="ARBA00015492"/>
    </source>
</evidence>
<organism evidence="10 11">
    <name type="scientific">Penicillium cosmopolitanum</name>
    <dbReference type="NCBI Taxonomy" id="1131564"/>
    <lineage>
        <taxon>Eukaryota</taxon>
        <taxon>Fungi</taxon>
        <taxon>Dikarya</taxon>
        <taxon>Ascomycota</taxon>
        <taxon>Pezizomycotina</taxon>
        <taxon>Eurotiomycetes</taxon>
        <taxon>Eurotiomycetidae</taxon>
        <taxon>Eurotiales</taxon>
        <taxon>Aspergillaceae</taxon>
        <taxon>Penicillium</taxon>
    </lineage>
</organism>
<dbReference type="GO" id="GO:0005737">
    <property type="term" value="C:cytoplasm"/>
    <property type="evidence" value="ECO:0007669"/>
    <property type="project" value="UniProtKB-SubCell"/>
</dbReference>
<feature type="domain" description="YrdC-like" evidence="9">
    <location>
        <begin position="27"/>
        <end position="226"/>
    </location>
</feature>
<sequence length="269" mass="29583">MEQESAQQSRSPRPLVIPLPGELPDVRRDAAKAFEVLRSGGVIITPTDVGYGMMAASVEAIERAFAAKGRQAGHSMGIIGTYELHEKLHSLPPEKFRLTRTFSEDLGLTIAVVAKMKDSITDLLPEHLLPSLDKITKDGTLGLAICEGPFQRELGRLNDASGQVMIGSSANLTGQGQKFQVEDIEIAVLEVTDLVVNYGRQKWYLYGRAGTVIDLDNERVLRIGANYDVIGERLANWFGWSVPEDPEFDTKEKKRVGVSINLSKNEACM</sequence>
<dbReference type="GO" id="GO:0006450">
    <property type="term" value="P:regulation of translational fidelity"/>
    <property type="evidence" value="ECO:0007669"/>
    <property type="project" value="TreeGrafter"/>
</dbReference>
<evidence type="ECO:0000256" key="3">
    <source>
        <dbReference type="ARBA" id="ARBA00012584"/>
    </source>
</evidence>
<dbReference type="EC" id="2.7.7.87" evidence="3"/>
<dbReference type="OrthoDB" id="4664297at2759"/>
<dbReference type="Proteomes" id="UP001147747">
    <property type="component" value="Unassembled WGS sequence"/>
</dbReference>
<reference evidence="10" key="2">
    <citation type="journal article" date="2023" name="IMA Fungus">
        <title>Comparative genomic study of the Penicillium genus elucidates a diverse pangenome and 15 lateral gene transfer events.</title>
        <authorList>
            <person name="Petersen C."/>
            <person name="Sorensen T."/>
            <person name="Nielsen M.R."/>
            <person name="Sondergaard T.E."/>
            <person name="Sorensen J.L."/>
            <person name="Fitzpatrick D.A."/>
            <person name="Frisvad J.C."/>
            <person name="Nielsen K.L."/>
        </authorList>
    </citation>
    <scope>NUCLEOTIDE SEQUENCE</scope>
    <source>
        <strain evidence="10">IBT 29677</strain>
    </source>
</reference>
<evidence type="ECO:0000256" key="2">
    <source>
        <dbReference type="ARBA" id="ARBA00007663"/>
    </source>
</evidence>
<dbReference type="EMBL" id="JAPZBU010000009">
    <property type="protein sequence ID" value="KAJ5387450.1"/>
    <property type="molecule type" value="Genomic_DNA"/>
</dbReference>
<comment type="catalytic activity">
    <reaction evidence="7">
        <text>L-threonine + hydrogencarbonate + ATP = L-threonylcarbamoyladenylate + diphosphate + H2O</text>
        <dbReference type="Rhea" id="RHEA:36407"/>
        <dbReference type="ChEBI" id="CHEBI:15377"/>
        <dbReference type="ChEBI" id="CHEBI:17544"/>
        <dbReference type="ChEBI" id="CHEBI:30616"/>
        <dbReference type="ChEBI" id="CHEBI:33019"/>
        <dbReference type="ChEBI" id="CHEBI:57926"/>
        <dbReference type="ChEBI" id="CHEBI:73682"/>
        <dbReference type="EC" id="2.7.7.87"/>
    </reaction>
</comment>
<dbReference type="Pfam" id="PF01300">
    <property type="entry name" value="Sua5_yciO_yrdC"/>
    <property type="match status" value="1"/>
</dbReference>
<evidence type="ECO:0000256" key="5">
    <source>
        <dbReference type="ARBA" id="ARBA00022490"/>
    </source>
</evidence>
<name>A0A9W9VQL4_9EURO</name>
<feature type="compositionally biased region" description="Polar residues" evidence="8">
    <location>
        <begin position="1"/>
        <end position="11"/>
    </location>
</feature>
<reference evidence="10" key="1">
    <citation type="submission" date="2022-12" db="EMBL/GenBank/DDBJ databases">
        <authorList>
            <person name="Petersen C."/>
        </authorList>
    </citation>
    <scope>NUCLEOTIDE SEQUENCE</scope>
    <source>
        <strain evidence="10">IBT 29677</strain>
    </source>
</reference>
<comment type="subcellular location">
    <subcellularLocation>
        <location evidence="1">Cytoplasm</location>
    </subcellularLocation>
</comment>
<dbReference type="GeneID" id="81373608"/>
<dbReference type="PANTHER" id="PTHR17490">
    <property type="entry name" value="SUA5"/>
    <property type="match status" value="1"/>
</dbReference>
<dbReference type="PROSITE" id="PS51163">
    <property type="entry name" value="YRDC"/>
    <property type="match status" value="1"/>
</dbReference>
<proteinExistence type="inferred from homology"/>
<evidence type="ECO:0000313" key="10">
    <source>
        <dbReference type="EMBL" id="KAJ5387450.1"/>
    </source>
</evidence>
<evidence type="ECO:0000256" key="8">
    <source>
        <dbReference type="SAM" id="MobiDB-lite"/>
    </source>
</evidence>
<evidence type="ECO:0000259" key="9">
    <source>
        <dbReference type="PROSITE" id="PS51163"/>
    </source>
</evidence>
<dbReference type="RefSeq" id="XP_056485248.1">
    <property type="nucleotide sequence ID" value="XM_056634628.1"/>
</dbReference>
<dbReference type="GO" id="GO:0000049">
    <property type="term" value="F:tRNA binding"/>
    <property type="evidence" value="ECO:0007669"/>
    <property type="project" value="TreeGrafter"/>
</dbReference>
<dbReference type="SUPFAM" id="SSF55821">
    <property type="entry name" value="YrdC/RibB"/>
    <property type="match status" value="1"/>
</dbReference>
<evidence type="ECO:0000256" key="7">
    <source>
        <dbReference type="ARBA" id="ARBA00048366"/>
    </source>
</evidence>
<comment type="similarity">
    <text evidence="2">Belongs to the SUA5 family.</text>
</comment>
<comment type="caution">
    <text evidence="10">The sequence shown here is derived from an EMBL/GenBank/DDBJ whole genome shotgun (WGS) entry which is preliminary data.</text>
</comment>
<dbReference type="InterPro" id="IPR006070">
    <property type="entry name" value="Sua5-like_dom"/>
</dbReference>
<feature type="region of interest" description="Disordered" evidence="8">
    <location>
        <begin position="1"/>
        <end position="21"/>
    </location>
</feature>
<dbReference type="Gene3D" id="3.90.870.10">
    <property type="entry name" value="DHBP synthase"/>
    <property type="match status" value="1"/>
</dbReference>
<dbReference type="InterPro" id="IPR050156">
    <property type="entry name" value="TC-AMP_synthase_SUA5"/>
</dbReference>
<evidence type="ECO:0000256" key="1">
    <source>
        <dbReference type="ARBA" id="ARBA00004496"/>
    </source>
</evidence>
<dbReference type="InterPro" id="IPR017945">
    <property type="entry name" value="DHBP_synth_RibB-like_a/b_dom"/>
</dbReference>
<accession>A0A9W9VQL4</accession>
<gene>
    <name evidence="10" type="ORF">N7509_009991</name>
</gene>
<evidence type="ECO:0000313" key="11">
    <source>
        <dbReference type="Proteomes" id="UP001147747"/>
    </source>
</evidence>